<dbReference type="PANTHER" id="PTHR28037">
    <property type="entry name" value="ALCOHOL O-ACETYLTRANSFERASE 1-RELATED"/>
    <property type="match status" value="1"/>
</dbReference>
<sequence>MAASEPADVHSGFSVQQDGAPLRPLGAFEQVFHLYAQRYPVHFSLTAHLAYVVGEDDVRRATAVLQRVHPLLAATITDDVVEGCYQAYYQHSRAVVSVTTVAGATWEDVVAQEQARPFTHEAGPLWRVTLCAPPAGTVVEESSSGTTLVLTLDHRIADGRSGLRVLADLLSVLAQKDLPARAVVPSQDDLLAAVGEGRDELEQDSTEGQLSELSAPAGAPVLLRIYDNSPPSVSSLMLSVEATQQLRRACRDRGTTVHSALGAALSVALAAAGRDPARIVHPTDLRGLFNLGDAVGLCISPAPAVTSFAGAADRGVVELAGAINDQLNVARRPVVVLAAAKMLEDHLASTPDEAVAGMLAMTRVDAMLTNLGIVELKEITMNDVIDREGVNFLPVISLRALAMSTGISGEQVVGALTYRGQLQLTNTSHEPVPGLLERVAQELHVFALSA</sequence>
<accession>A6WAY9</accession>
<dbReference type="PANTHER" id="PTHR28037:SF1">
    <property type="entry name" value="ALCOHOL O-ACETYLTRANSFERASE 1-RELATED"/>
    <property type="match status" value="1"/>
</dbReference>
<dbReference type="Proteomes" id="UP000001116">
    <property type="component" value="Chromosome"/>
</dbReference>
<dbReference type="Gene3D" id="3.30.559.30">
    <property type="entry name" value="Nonribosomal peptide synthetase, condensation domain"/>
    <property type="match status" value="1"/>
</dbReference>
<protein>
    <submittedName>
        <fullName evidence="1">Condensation domain protein</fullName>
    </submittedName>
</protein>
<keyword evidence="2" id="KW-1185">Reference proteome</keyword>
<evidence type="ECO:0000313" key="1">
    <source>
        <dbReference type="EMBL" id="ABS03978.1"/>
    </source>
</evidence>
<dbReference type="Gene3D" id="3.30.559.10">
    <property type="entry name" value="Chloramphenicol acetyltransferase-like domain"/>
    <property type="match status" value="1"/>
</dbReference>
<dbReference type="STRING" id="266940.Krad_2503"/>
<dbReference type="SUPFAM" id="SSF52777">
    <property type="entry name" value="CoA-dependent acyltransferases"/>
    <property type="match status" value="2"/>
</dbReference>
<evidence type="ECO:0000313" key="2">
    <source>
        <dbReference type="Proteomes" id="UP000001116"/>
    </source>
</evidence>
<dbReference type="InterPro" id="IPR023213">
    <property type="entry name" value="CAT-like_dom_sf"/>
</dbReference>
<gene>
    <name evidence="1" type="ordered locus">Krad_2503</name>
</gene>
<dbReference type="KEGG" id="kra:Krad_2503"/>
<reference evidence="2" key="1">
    <citation type="journal article" date="2008" name="PLoS ONE">
        <title>Survival in nuclear waste, extreme resistance, and potential applications gleaned from the genome sequence of Kineococcus radiotolerans SRS30216.</title>
        <authorList>
            <person name="Bagwell C.E."/>
            <person name="Bhat S."/>
            <person name="Hawkins G.M."/>
            <person name="Smith B.W."/>
            <person name="Biswas T."/>
            <person name="Hoover T.R."/>
            <person name="Saunders E."/>
            <person name="Han C.S."/>
            <person name="Tsodikov O.V."/>
            <person name="Shimkets L.J."/>
        </authorList>
    </citation>
    <scope>NUCLEOTIDE SEQUENCE [LARGE SCALE GENOMIC DNA]</scope>
    <source>
        <strain evidence="2">ATCC BAA-149 / DSM 14245 / SRS30216</strain>
    </source>
</reference>
<dbReference type="InterPro" id="IPR052058">
    <property type="entry name" value="Alcohol_O-acetyltransferase"/>
</dbReference>
<dbReference type="eggNOG" id="COG1020">
    <property type="taxonomic scope" value="Bacteria"/>
</dbReference>
<dbReference type="EMBL" id="CP000750">
    <property type="protein sequence ID" value="ABS03978.1"/>
    <property type="molecule type" value="Genomic_DNA"/>
</dbReference>
<dbReference type="HOGENOM" id="CLU_048554_1_0_11"/>
<name>A6WAY9_KINRD</name>
<proteinExistence type="predicted"/>
<organism evidence="1 2">
    <name type="scientific">Kineococcus radiotolerans (strain ATCC BAA-149 / DSM 14245 / SRS30216)</name>
    <dbReference type="NCBI Taxonomy" id="266940"/>
    <lineage>
        <taxon>Bacteria</taxon>
        <taxon>Bacillati</taxon>
        <taxon>Actinomycetota</taxon>
        <taxon>Actinomycetes</taxon>
        <taxon>Kineosporiales</taxon>
        <taxon>Kineosporiaceae</taxon>
        <taxon>Kineococcus</taxon>
    </lineage>
</organism>
<dbReference type="AlphaFoldDB" id="A6WAY9"/>